<gene>
    <name evidence="4" type="ORF">EAX61_07890</name>
</gene>
<dbReference type="InterPro" id="IPR036378">
    <property type="entry name" value="FAS1_dom_sf"/>
</dbReference>
<evidence type="ECO:0000313" key="5">
    <source>
        <dbReference type="Proteomes" id="UP000281985"/>
    </source>
</evidence>
<accession>A0A3M0G5X8</accession>
<feature type="chain" id="PRO_5018009487" evidence="2">
    <location>
        <begin position="24"/>
        <end position="212"/>
    </location>
</feature>
<dbReference type="Proteomes" id="UP000281985">
    <property type="component" value="Unassembled WGS sequence"/>
</dbReference>
<sequence length="212" mass="22952">MKLYRKLPIVLLLAGAFAFTACGDDKKKEEQIKLETQKKADEEKAQMAMKEEEDKKKMKAEATANSIAAKAMGNDNLSTLVAAVKAADLAAMLSEPGNYTVFAPINSAFEKLPKGTVESLLMPENKEMLTGILQYHVVKGTINAEKLSSAIKAANGKYSFKTVKGSELTAMMDGDQIVIQDSRGKKAQVVLGNVEASNGIVHVIDNVLMEKK</sequence>
<dbReference type="PROSITE" id="PS50213">
    <property type="entry name" value="FAS1"/>
    <property type="match status" value="1"/>
</dbReference>
<evidence type="ECO:0000259" key="3">
    <source>
        <dbReference type="PROSITE" id="PS50213"/>
    </source>
</evidence>
<dbReference type="GO" id="GO:0005615">
    <property type="term" value="C:extracellular space"/>
    <property type="evidence" value="ECO:0007669"/>
    <property type="project" value="TreeGrafter"/>
</dbReference>
<dbReference type="AlphaFoldDB" id="A0A3M0G5X8"/>
<dbReference type="EMBL" id="REFV01000006">
    <property type="protein sequence ID" value="RMB59497.1"/>
    <property type="molecule type" value="Genomic_DNA"/>
</dbReference>
<protein>
    <submittedName>
        <fullName evidence="4">Fasciclin domain-containing protein</fullName>
    </submittedName>
</protein>
<dbReference type="InterPro" id="IPR000782">
    <property type="entry name" value="FAS1_domain"/>
</dbReference>
<dbReference type="Gene3D" id="2.30.180.10">
    <property type="entry name" value="FAS1 domain"/>
    <property type="match status" value="1"/>
</dbReference>
<dbReference type="OrthoDB" id="9800666at2"/>
<keyword evidence="2" id="KW-0732">Signal</keyword>
<dbReference type="Pfam" id="PF02469">
    <property type="entry name" value="Fasciclin"/>
    <property type="match status" value="1"/>
</dbReference>
<dbReference type="RefSeq" id="WP_121917135.1">
    <property type="nucleotide sequence ID" value="NZ_REFV01000006.1"/>
</dbReference>
<dbReference type="SUPFAM" id="SSF82153">
    <property type="entry name" value="FAS1 domain"/>
    <property type="match status" value="1"/>
</dbReference>
<organism evidence="4 5">
    <name type="scientific">Dokdonia sinensis</name>
    <dbReference type="NCBI Taxonomy" id="2479847"/>
    <lineage>
        <taxon>Bacteria</taxon>
        <taxon>Pseudomonadati</taxon>
        <taxon>Bacteroidota</taxon>
        <taxon>Flavobacteriia</taxon>
        <taxon>Flavobacteriales</taxon>
        <taxon>Flavobacteriaceae</taxon>
        <taxon>Dokdonia</taxon>
    </lineage>
</organism>
<feature type="signal peptide" evidence="2">
    <location>
        <begin position="1"/>
        <end position="23"/>
    </location>
</feature>
<feature type="region of interest" description="Disordered" evidence="1">
    <location>
        <begin position="34"/>
        <end position="57"/>
    </location>
</feature>
<evidence type="ECO:0000313" key="4">
    <source>
        <dbReference type="EMBL" id="RMB59497.1"/>
    </source>
</evidence>
<proteinExistence type="predicted"/>
<evidence type="ECO:0000256" key="1">
    <source>
        <dbReference type="SAM" id="MobiDB-lite"/>
    </source>
</evidence>
<dbReference type="PROSITE" id="PS51257">
    <property type="entry name" value="PROKAR_LIPOPROTEIN"/>
    <property type="match status" value="1"/>
</dbReference>
<reference evidence="4 5" key="1">
    <citation type="submission" date="2018-10" db="EMBL/GenBank/DDBJ databases">
        <title>Dokdonia luteus sp. nov., isolated from sea water.</title>
        <authorList>
            <person name="Zhou L.Y."/>
            <person name="Du Z.J."/>
        </authorList>
    </citation>
    <scope>NUCLEOTIDE SEQUENCE [LARGE SCALE GENOMIC DNA]</scope>
    <source>
        <strain evidence="4 5">SH27</strain>
    </source>
</reference>
<comment type="caution">
    <text evidence="4">The sequence shown here is derived from an EMBL/GenBank/DDBJ whole genome shotgun (WGS) entry which is preliminary data.</text>
</comment>
<dbReference type="InterPro" id="IPR050904">
    <property type="entry name" value="Adhesion/Biosynth-related"/>
</dbReference>
<dbReference type="SMART" id="SM00554">
    <property type="entry name" value="FAS1"/>
    <property type="match status" value="1"/>
</dbReference>
<dbReference type="FunFam" id="2.30.180.10:FF:000014">
    <property type="entry name" value="Stabilin 1"/>
    <property type="match status" value="1"/>
</dbReference>
<dbReference type="PANTHER" id="PTHR10900">
    <property type="entry name" value="PERIOSTIN-RELATED"/>
    <property type="match status" value="1"/>
</dbReference>
<name>A0A3M0G5X8_9FLAO</name>
<feature type="domain" description="FAS1" evidence="3">
    <location>
        <begin position="64"/>
        <end position="208"/>
    </location>
</feature>
<keyword evidence="5" id="KW-1185">Reference proteome</keyword>
<evidence type="ECO:0000256" key="2">
    <source>
        <dbReference type="SAM" id="SignalP"/>
    </source>
</evidence>
<dbReference type="PANTHER" id="PTHR10900:SF77">
    <property type="entry name" value="FI19380P1"/>
    <property type="match status" value="1"/>
</dbReference>